<name>A0A5N6GMY4_ASPFL</name>
<dbReference type="VEuPathDB" id="FungiDB:F9C07_1585965"/>
<evidence type="ECO:0000313" key="1">
    <source>
        <dbReference type="EMBL" id="KAB8242489.1"/>
    </source>
</evidence>
<dbReference type="EMBL" id="ML734662">
    <property type="protein sequence ID" value="KAB8242489.1"/>
    <property type="molecule type" value="Genomic_DNA"/>
</dbReference>
<protein>
    <submittedName>
        <fullName evidence="1">Uncharacterized protein</fullName>
    </submittedName>
</protein>
<dbReference type="Proteomes" id="UP000325434">
    <property type="component" value="Unassembled WGS sequence"/>
</dbReference>
<accession>A0A5N6GMY4</accession>
<sequence length="168" mass="18750">MAAVQEGVNFVRIFFYAKNTISAKRKKALVGLAYQTARDQLLAPKEILIRSDLHGTTNIKGDVSKIPRVGMAPLLSKARTSSCANTTLRHTGTPAVKRNISSKKRRTLQRRQTILHEAGQKRKKLFGHPWINLKNMRTALLVTRTSPVRTRSRTGLTIVEPGRTSAHT</sequence>
<reference evidence="1" key="1">
    <citation type="submission" date="2019-04" db="EMBL/GenBank/DDBJ databases">
        <title>Friends and foes A comparative genomics study of 23 Aspergillus species from section Flavi.</title>
        <authorList>
            <consortium name="DOE Joint Genome Institute"/>
            <person name="Kjaerbolling I."/>
            <person name="Vesth T."/>
            <person name="Frisvad J.C."/>
            <person name="Nybo J.L."/>
            <person name="Theobald S."/>
            <person name="Kildgaard S."/>
            <person name="Isbrandt T."/>
            <person name="Kuo A."/>
            <person name="Sato A."/>
            <person name="Lyhne E.K."/>
            <person name="Kogle M.E."/>
            <person name="Wiebenga A."/>
            <person name="Kun R.S."/>
            <person name="Lubbers R.J."/>
            <person name="Makela M.R."/>
            <person name="Barry K."/>
            <person name="Chovatia M."/>
            <person name="Clum A."/>
            <person name="Daum C."/>
            <person name="Haridas S."/>
            <person name="He G."/>
            <person name="LaButti K."/>
            <person name="Lipzen A."/>
            <person name="Mondo S."/>
            <person name="Riley R."/>
            <person name="Salamov A."/>
            <person name="Simmons B.A."/>
            <person name="Magnuson J.K."/>
            <person name="Henrissat B."/>
            <person name="Mortensen U.H."/>
            <person name="Larsen T.O."/>
            <person name="Devries R.P."/>
            <person name="Grigoriev I.V."/>
            <person name="Machida M."/>
            <person name="Baker S.E."/>
            <person name="Andersen M.R."/>
        </authorList>
    </citation>
    <scope>NUCLEOTIDE SEQUENCE [LARGE SCALE GENOMIC DNA]</scope>
    <source>
        <strain evidence="1">CBS 121.62</strain>
    </source>
</reference>
<organism evidence="1">
    <name type="scientific">Aspergillus flavus</name>
    <dbReference type="NCBI Taxonomy" id="5059"/>
    <lineage>
        <taxon>Eukaryota</taxon>
        <taxon>Fungi</taxon>
        <taxon>Dikarya</taxon>
        <taxon>Ascomycota</taxon>
        <taxon>Pezizomycotina</taxon>
        <taxon>Eurotiomycetes</taxon>
        <taxon>Eurotiomycetidae</taxon>
        <taxon>Eurotiales</taxon>
        <taxon>Aspergillaceae</taxon>
        <taxon>Aspergillus</taxon>
        <taxon>Aspergillus subgen. Circumdati</taxon>
    </lineage>
</organism>
<proteinExistence type="predicted"/>
<gene>
    <name evidence="1" type="ORF">BDV35DRAFT_383978</name>
</gene>
<dbReference type="AlphaFoldDB" id="A0A5N6GMY4"/>